<name>A0A167VZ94_9AGAM</name>
<dbReference type="EMBL" id="KV417833">
    <property type="protein sequence ID" value="KZP05527.1"/>
    <property type="molecule type" value="Genomic_DNA"/>
</dbReference>
<dbReference type="AlphaFoldDB" id="A0A167VZ94"/>
<sequence length="179" mass="19323">MSLGLQAVTRGPGTRESAHPIQRICSQLRQQPPPTGSWAGAVATGQGYIKIALRTPQRCDNKPDLNSLIKKLLEFVRSSARGEERASAVRCEEQRSREVFDTGSMLIITVNATSCTPVPPGQAVPLRHIGTLGSCKRVGTSGSCPLLSLSLSAAHPLCCCQCCLPQRLAHRQWFFLCGL</sequence>
<accession>A0A167VZ94</accession>
<evidence type="ECO:0000313" key="1">
    <source>
        <dbReference type="EMBL" id="KZP05527.1"/>
    </source>
</evidence>
<organism evidence="1">
    <name type="scientific">Athelia psychrophila</name>
    <dbReference type="NCBI Taxonomy" id="1759441"/>
    <lineage>
        <taxon>Eukaryota</taxon>
        <taxon>Fungi</taxon>
        <taxon>Dikarya</taxon>
        <taxon>Basidiomycota</taxon>
        <taxon>Agaricomycotina</taxon>
        <taxon>Agaricomycetes</taxon>
        <taxon>Agaricomycetidae</taxon>
        <taxon>Atheliales</taxon>
        <taxon>Atheliaceae</taxon>
        <taxon>Athelia</taxon>
    </lineage>
</organism>
<gene>
    <name evidence="1" type="ORF">FIBSPDRAFT_903442</name>
</gene>
<proteinExistence type="predicted"/>
<protein>
    <submittedName>
        <fullName evidence="1">Uncharacterized protein</fullName>
    </submittedName>
</protein>
<reference evidence="1" key="1">
    <citation type="journal article" date="2016" name="Mol. Biol. Evol.">
        <title>Comparative Genomics of Early-Diverging Mushroom-Forming Fungi Provides Insights into the Origins of Lignocellulose Decay Capabilities.</title>
        <authorList>
            <person name="Nagy L.G."/>
            <person name="Riley R."/>
            <person name="Tritt A."/>
            <person name="Adam C."/>
            <person name="Daum C."/>
            <person name="Floudas D."/>
            <person name="Sun H."/>
            <person name="Yadav J.S."/>
            <person name="Pangilinan J."/>
            <person name="Larsson K.H."/>
            <person name="Matsuura K."/>
            <person name="Barry K."/>
            <person name="Labutti K."/>
            <person name="Kuo R."/>
            <person name="Ohm R.A."/>
            <person name="Bhattacharya S.S."/>
            <person name="Shirouzu T."/>
            <person name="Yoshinaga Y."/>
            <person name="Martin F.M."/>
            <person name="Grigoriev I.V."/>
            <person name="Hibbett D.S."/>
        </authorList>
    </citation>
    <scope>NUCLEOTIDE SEQUENCE [LARGE SCALE GENOMIC DNA]</scope>
    <source>
        <strain evidence="1">CBS 109695</strain>
    </source>
</reference>